<reference evidence="6" key="1">
    <citation type="submission" date="2021-03" db="EMBL/GenBank/DDBJ databases">
        <title>Leucobacter chromiisoli sp. nov., isolated from chromium-containing soil of chemical plant.</title>
        <authorList>
            <person name="Xu Z."/>
        </authorList>
    </citation>
    <scope>NUCLEOTIDE SEQUENCE</scope>
    <source>
        <strain evidence="6">S27</strain>
    </source>
</reference>
<dbReference type="GO" id="GO:0003700">
    <property type="term" value="F:DNA-binding transcription factor activity"/>
    <property type="evidence" value="ECO:0007669"/>
    <property type="project" value="TreeGrafter"/>
</dbReference>
<dbReference type="SUPFAM" id="SSF46785">
    <property type="entry name" value="Winged helix' DNA-binding domain"/>
    <property type="match status" value="1"/>
</dbReference>
<comment type="caution">
    <text evidence="6">The sequence shown here is derived from an EMBL/GenBank/DDBJ whole genome shotgun (WGS) entry which is preliminary data.</text>
</comment>
<accession>A0A939MIG1</accession>
<dbReference type="SMART" id="SM00346">
    <property type="entry name" value="HTH_ICLR"/>
    <property type="match status" value="1"/>
</dbReference>
<dbReference type="InterPro" id="IPR050707">
    <property type="entry name" value="HTH_MetabolicPath_Reg"/>
</dbReference>
<dbReference type="RefSeq" id="WP_208096812.1">
    <property type="nucleotide sequence ID" value="NZ_JAGDYM010000005.1"/>
</dbReference>
<evidence type="ECO:0000259" key="4">
    <source>
        <dbReference type="PROSITE" id="PS51077"/>
    </source>
</evidence>
<evidence type="ECO:0000256" key="1">
    <source>
        <dbReference type="ARBA" id="ARBA00023015"/>
    </source>
</evidence>
<dbReference type="Gene3D" id="1.10.10.10">
    <property type="entry name" value="Winged helix-like DNA-binding domain superfamily/Winged helix DNA-binding domain"/>
    <property type="match status" value="1"/>
</dbReference>
<keyword evidence="1" id="KW-0805">Transcription regulation</keyword>
<evidence type="ECO:0000256" key="3">
    <source>
        <dbReference type="ARBA" id="ARBA00023163"/>
    </source>
</evidence>
<dbReference type="Gene3D" id="3.30.450.40">
    <property type="match status" value="1"/>
</dbReference>
<evidence type="ECO:0000259" key="5">
    <source>
        <dbReference type="PROSITE" id="PS51078"/>
    </source>
</evidence>
<protein>
    <submittedName>
        <fullName evidence="6">IclR family transcriptional regulator</fullName>
    </submittedName>
</protein>
<keyword evidence="7" id="KW-1185">Reference proteome</keyword>
<gene>
    <name evidence="6" type="ORF">J4H92_05130</name>
</gene>
<dbReference type="CDD" id="cd00090">
    <property type="entry name" value="HTH_ARSR"/>
    <property type="match status" value="1"/>
</dbReference>
<dbReference type="Pfam" id="PF01614">
    <property type="entry name" value="IclR_C"/>
    <property type="match status" value="1"/>
</dbReference>
<dbReference type="EMBL" id="JAGDYM010000005">
    <property type="protein sequence ID" value="MBO1901328.1"/>
    <property type="molecule type" value="Genomic_DNA"/>
</dbReference>
<dbReference type="InterPro" id="IPR029016">
    <property type="entry name" value="GAF-like_dom_sf"/>
</dbReference>
<dbReference type="InterPro" id="IPR036390">
    <property type="entry name" value="WH_DNA-bd_sf"/>
</dbReference>
<feature type="domain" description="IclR-ED" evidence="5">
    <location>
        <begin position="80"/>
        <end position="263"/>
    </location>
</feature>
<proteinExistence type="predicted"/>
<dbReference type="GO" id="GO:0045892">
    <property type="term" value="P:negative regulation of DNA-templated transcription"/>
    <property type="evidence" value="ECO:0007669"/>
    <property type="project" value="TreeGrafter"/>
</dbReference>
<keyword evidence="3" id="KW-0804">Transcription</keyword>
<sequence length="270" mass="28855">MSRANEDGDDAESSRRRQPLARGVELLTLLVDSEQESHGVRELAGRLGVSPSTAHRLLADLERLGLVGRADDGAYQLGLEFLRLAWRASARHPLHEFSAGVLEDLGSRTQETVFFGVYSPQRAQMMFAHTIESPHPLRYVIPLREWLPLHAGASGLAILAFAPSSVREQVLSGPLEAKTARTIVDSAELAERLAVIRENGFAVTHGERISGAVAIAAPVFGPGGVLGVAGVSFPESRFNASELGGLADRVRDSAARITRSLGGAVAPELD</sequence>
<dbReference type="PROSITE" id="PS51077">
    <property type="entry name" value="HTH_ICLR"/>
    <property type="match status" value="1"/>
</dbReference>
<dbReference type="InterPro" id="IPR036388">
    <property type="entry name" value="WH-like_DNA-bd_sf"/>
</dbReference>
<dbReference type="InterPro" id="IPR005471">
    <property type="entry name" value="Tscrpt_reg_IclR_N"/>
</dbReference>
<name>A0A939MIG1_9MICO</name>
<evidence type="ECO:0000313" key="6">
    <source>
        <dbReference type="EMBL" id="MBO1901328.1"/>
    </source>
</evidence>
<dbReference type="Proteomes" id="UP000664382">
    <property type="component" value="Unassembled WGS sequence"/>
</dbReference>
<keyword evidence="2" id="KW-0238">DNA-binding</keyword>
<organism evidence="6 7">
    <name type="scientific">Leucobacter weissii</name>
    <dbReference type="NCBI Taxonomy" id="1983706"/>
    <lineage>
        <taxon>Bacteria</taxon>
        <taxon>Bacillati</taxon>
        <taxon>Actinomycetota</taxon>
        <taxon>Actinomycetes</taxon>
        <taxon>Micrococcales</taxon>
        <taxon>Microbacteriaceae</taxon>
        <taxon>Leucobacter</taxon>
    </lineage>
</organism>
<feature type="domain" description="HTH iclR-type" evidence="4">
    <location>
        <begin position="17"/>
        <end position="79"/>
    </location>
</feature>
<dbReference type="InterPro" id="IPR014757">
    <property type="entry name" value="Tscrpt_reg_IclR_C"/>
</dbReference>
<evidence type="ECO:0000256" key="2">
    <source>
        <dbReference type="ARBA" id="ARBA00023125"/>
    </source>
</evidence>
<dbReference type="Pfam" id="PF09339">
    <property type="entry name" value="HTH_IclR"/>
    <property type="match status" value="1"/>
</dbReference>
<dbReference type="PANTHER" id="PTHR30136:SF24">
    <property type="entry name" value="HTH-TYPE TRANSCRIPTIONAL REPRESSOR ALLR"/>
    <property type="match status" value="1"/>
</dbReference>
<dbReference type="SUPFAM" id="SSF55781">
    <property type="entry name" value="GAF domain-like"/>
    <property type="match status" value="1"/>
</dbReference>
<dbReference type="PROSITE" id="PS51078">
    <property type="entry name" value="ICLR_ED"/>
    <property type="match status" value="1"/>
</dbReference>
<evidence type="ECO:0000313" key="7">
    <source>
        <dbReference type="Proteomes" id="UP000664382"/>
    </source>
</evidence>
<dbReference type="GO" id="GO:0003677">
    <property type="term" value="F:DNA binding"/>
    <property type="evidence" value="ECO:0007669"/>
    <property type="project" value="UniProtKB-KW"/>
</dbReference>
<dbReference type="PANTHER" id="PTHR30136">
    <property type="entry name" value="HELIX-TURN-HELIX TRANSCRIPTIONAL REGULATOR, ICLR FAMILY"/>
    <property type="match status" value="1"/>
</dbReference>
<dbReference type="InterPro" id="IPR011991">
    <property type="entry name" value="ArsR-like_HTH"/>
</dbReference>
<dbReference type="AlphaFoldDB" id="A0A939MIG1"/>